<protein>
    <submittedName>
        <fullName evidence="2">Uncharacterized protein</fullName>
    </submittedName>
</protein>
<reference evidence="2 3" key="1">
    <citation type="journal article" date="2015" name="Genome Biol.">
        <title>Comparative genomics of Steinernema reveals deeply conserved gene regulatory networks.</title>
        <authorList>
            <person name="Dillman A.R."/>
            <person name="Macchietto M."/>
            <person name="Porter C.F."/>
            <person name="Rogers A."/>
            <person name="Williams B."/>
            <person name="Antoshechkin I."/>
            <person name="Lee M.M."/>
            <person name="Goodwin Z."/>
            <person name="Lu X."/>
            <person name="Lewis E.E."/>
            <person name="Goodrich-Blair H."/>
            <person name="Stock S.P."/>
            <person name="Adams B.J."/>
            <person name="Sternberg P.W."/>
            <person name="Mortazavi A."/>
        </authorList>
    </citation>
    <scope>NUCLEOTIDE SEQUENCE [LARGE SCALE GENOMIC DNA]</scope>
    <source>
        <strain evidence="2 3">ALL</strain>
    </source>
</reference>
<sequence length="72" mass="7757">MLQASENRLARRTCLVCVWDANVLVPAVVQLRLVVQAGSRSEQGAAAPKERGASATLTNEKIPSPRLLTDND</sequence>
<evidence type="ECO:0000313" key="2">
    <source>
        <dbReference type="EMBL" id="TKR79932.1"/>
    </source>
</evidence>
<evidence type="ECO:0000313" key="3">
    <source>
        <dbReference type="Proteomes" id="UP000298663"/>
    </source>
</evidence>
<name>A0A4U5NBP3_STECR</name>
<feature type="region of interest" description="Disordered" evidence="1">
    <location>
        <begin position="39"/>
        <end position="72"/>
    </location>
</feature>
<reference evidence="2 3" key="2">
    <citation type="journal article" date="2019" name="G3 (Bethesda)">
        <title>Hybrid Assembly of the Genome of the Entomopathogenic Nematode Steinernema carpocapsae Identifies the X-Chromosome.</title>
        <authorList>
            <person name="Serra L."/>
            <person name="Macchietto M."/>
            <person name="Macias-Munoz A."/>
            <person name="McGill C.J."/>
            <person name="Rodriguez I.M."/>
            <person name="Rodriguez B."/>
            <person name="Murad R."/>
            <person name="Mortazavi A."/>
        </authorList>
    </citation>
    <scope>NUCLEOTIDE SEQUENCE [LARGE SCALE GENOMIC DNA]</scope>
    <source>
        <strain evidence="2 3">ALL</strain>
    </source>
</reference>
<comment type="caution">
    <text evidence="2">The sequence shown here is derived from an EMBL/GenBank/DDBJ whole genome shotgun (WGS) entry which is preliminary data.</text>
</comment>
<accession>A0A4U5NBP3</accession>
<keyword evidence="3" id="KW-1185">Reference proteome</keyword>
<organism evidence="2 3">
    <name type="scientific">Steinernema carpocapsae</name>
    <name type="common">Entomopathogenic nematode</name>
    <dbReference type="NCBI Taxonomy" id="34508"/>
    <lineage>
        <taxon>Eukaryota</taxon>
        <taxon>Metazoa</taxon>
        <taxon>Ecdysozoa</taxon>
        <taxon>Nematoda</taxon>
        <taxon>Chromadorea</taxon>
        <taxon>Rhabditida</taxon>
        <taxon>Tylenchina</taxon>
        <taxon>Panagrolaimomorpha</taxon>
        <taxon>Strongyloidoidea</taxon>
        <taxon>Steinernematidae</taxon>
        <taxon>Steinernema</taxon>
    </lineage>
</organism>
<proteinExistence type="predicted"/>
<dbReference type="AlphaFoldDB" id="A0A4U5NBP3"/>
<dbReference type="Proteomes" id="UP000298663">
    <property type="component" value="Unassembled WGS sequence"/>
</dbReference>
<gene>
    <name evidence="2" type="ORF">L596_014080</name>
</gene>
<evidence type="ECO:0000256" key="1">
    <source>
        <dbReference type="SAM" id="MobiDB-lite"/>
    </source>
</evidence>
<dbReference type="EMBL" id="AZBU02000004">
    <property type="protein sequence ID" value="TKR79932.1"/>
    <property type="molecule type" value="Genomic_DNA"/>
</dbReference>